<evidence type="ECO:0000313" key="1">
    <source>
        <dbReference type="EMBL" id="SCL44729.1"/>
    </source>
</evidence>
<dbReference type="GO" id="GO:0050308">
    <property type="term" value="F:sugar-phosphatase activity"/>
    <property type="evidence" value="ECO:0007669"/>
    <property type="project" value="TreeGrafter"/>
</dbReference>
<dbReference type="InterPro" id="IPR051806">
    <property type="entry name" value="HAD-like_SPP"/>
</dbReference>
<dbReference type="InterPro" id="IPR036412">
    <property type="entry name" value="HAD-like_sf"/>
</dbReference>
<dbReference type="PANTHER" id="PTHR43481">
    <property type="entry name" value="FRUCTOSE-1-PHOSPHATE PHOSPHATASE"/>
    <property type="match status" value="1"/>
</dbReference>
<dbReference type="Proteomes" id="UP000199696">
    <property type="component" value="Unassembled WGS sequence"/>
</dbReference>
<organism evidence="1 2">
    <name type="scientific">Micromonospora eburnea</name>
    <dbReference type="NCBI Taxonomy" id="227316"/>
    <lineage>
        <taxon>Bacteria</taxon>
        <taxon>Bacillati</taxon>
        <taxon>Actinomycetota</taxon>
        <taxon>Actinomycetes</taxon>
        <taxon>Micromonosporales</taxon>
        <taxon>Micromonosporaceae</taxon>
        <taxon>Micromonospora</taxon>
    </lineage>
</organism>
<proteinExistence type="predicted"/>
<reference evidence="2" key="1">
    <citation type="submission" date="2016-06" db="EMBL/GenBank/DDBJ databases">
        <authorList>
            <person name="Varghese N."/>
            <person name="Submissions Spin"/>
        </authorList>
    </citation>
    <scope>NUCLEOTIDE SEQUENCE [LARGE SCALE GENOMIC DNA]</scope>
    <source>
        <strain evidence="2">DSM 44814</strain>
    </source>
</reference>
<dbReference type="Gene3D" id="3.40.50.1000">
    <property type="entry name" value="HAD superfamily/HAD-like"/>
    <property type="match status" value="1"/>
</dbReference>
<dbReference type="EMBL" id="FMHY01000002">
    <property type="protein sequence ID" value="SCL44729.1"/>
    <property type="molecule type" value="Genomic_DNA"/>
</dbReference>
<accession>A0A1C6TST6</accession>
<dbReference type="SFLD" id="SFLDG01129">
    <property type="entry name" value="C1.5:_HAD__Beta-PGM__Phosphata"/>
    <property type="match status" value="1"/>
</dbReference>
<dbReference type="NCBIfam" id="TIGR01509">
    <property type="entry name" value="HAD-SF-IA-v3"/>
    <property type="match status" value="1"/>
</dbReference>
<dbReference type="Gene3D" id="1.10.150.240">
    <property type="entry name" value="Putative phosphatase, domain 2"/>
    <property type="match status" value="1"/>
</dbReference>
<dbReference type="STRING" id="227316.GA0070604_0567"/>
<evidence type="ECO:0000313" key="2">
    <source>
        <dbReference type="Proteomes" id="UP000199696"/>
    </source>
</evidence>
<dbReference type="InterPro" id="IPR023198">
    <property type="entry name" value="PGP-like_dom2"/>
</dbReference>
<gene>
    <name evidence="1" type="ORF">GA0070604_0567</name>
</gene>
<dbReference type="SUPFAM" id="SSF56784">
    <property type="entry name" value="HAD-like"/>
    <property type="match status" value="1"/>
</dbReference>
<dbReference type="InterPro" id="IPR006439">
    <property type="entry name" value="HAD-SF_hydro_IA"/>
</dbReference>
<dbReference type="SFLD" id="SFLDS00003">
    <property type="entry name" value="Haloacid_Dehalogenase"/>
    <property type="match status" value="1"/>
</dbReference>
<dbReference type="InterPro" id="IPR023214">
    <property type="entry name" value="HAD_sf"/>
</dbReference>
<protein>
    <submittedName>
        <fullName evidence="1">Haloacid dehalogenase superfamily, subfamily IA, variant 3 with third motif having DD or ED</fullName>
    </submittedName>
</protein>
<dbReference type="CDD" id="cd07505">
    <property type="entry name" value="HAD_BPGM-like"/>
    <property type="match status" value="1"/>
</dbReference>
<keyword evidence="2" id="KW-1185">Reference proteome</keyword>
<dbReference type="Pfam" id="PF00702">
    <property type="entry name" value="Hydrolase"/>
    <property type="match status" value="1"/>
</dbReference>
<dbReference type="AlphaFoldDB" id="A0A1C6TST6"/>
<sequence length="226" mass="24371">MLGPVGGEPSVKVVCSPQEPCHHGYPPVDFYRYRAVLFDWDGTLVNSHPINFRALSQACERWGLDLREEFYTARIGTSGSELISELAGVAGIVAPVESIVADCIDRIIERTSGLEVYVPVVELAMGFHGEIPLAIVSGGARRVVEAGLEATGLRRLFDHVVAGEDAERGKPDPELFHLAAHRLGAAPSTCLVYEDSPEGIQAADAAGMHVVDVHCFRRRIAGSATR</sequence>
<dbReference type="PANTHER" id="PTHR43481:SF4">
    <property type="entry name" value="GLYCEROL-1-PHOSPHATE PHOSPHOHYDROLASE 1-RELATED"/>
    <property type="match status" value="1"/>
</dbReference>
<name>A0A1C6TST6_9ACTN</name>